<proteinExistence type="predicted"/>
<organism evidence="1">
    <name type="scientific">marine sediment metagenome</name>
    <dbReference type="NCBI Taxonomy" id="412755"/>
    <lineage>
        <taxon>unclassified sequences</taxon>
        <taxon>metagenomes</taxon>
        <taxon>ecological metagenomes</taxon>
    </lineage>
</organism>
<evidence type="ECO:0000313" key="1">
    <source>
        <dbReference type="EMBL" id="KKK65422.1"/>
    </source>
</evidence>
<name>A0A0F8X8J2_9ZZZZ</name>
<reference evidence="1" key="1">
    <citation type="journal article" date="2015" name="Nature">
        <title>Complex archaea that bridge the gap between prokaryotes and eukaryotes.</title>
        <authorList>
            <person name="Spang A."/>
            <person name="Saw J.H."/>
            <person name="Jorgensen S.L."/>
            <person name="Zaremba-Niedzwiedzka K."/>
            <person name="Martijn J."/>
            <person name="Lind A.E."/>
            <person name="van Eijk R."/>
            <person name="Schleper C."/>
            <person name="Guy L."/>
            <person name="Ettema T.J."/>
        </authorList>
    </citation>
    <scope>NUCLEOTIDE SEQUENCE</scope>
</reference>
<protein>
    <submittedName>
        <fullName evidence="1">Uncharacterized protein</fullName>
    </submittedName>
</protein>
<sequence length="25" mass="2929">MTDKDKNWVIAEATTGSESWIWKEC</sequence>
<comment type="caution">
    <text evidence="1">The sequence shown here is derived from an EMBL/GenBank/DDBJ whole genome shotgun (WGS) entry which is preliminary data.</text>
</comment>
<dbReference type="EMBL" id="LAZR01060563">
    <property type="protein sequence ID" value="KKK65422.1"/>
    <property type="molecule type" value="Genomic_DNA"/>
</dbReference>
<feature type="non-terminal residue" evidence="1">
    <location>
        <position position="25"/>
    </location>
</feature>
<dbReference type="AlphaFoldDB" id="A0A0F8X8J2"/>
<accession>A0A0F8X8J2</accession>
<gene>
    <name evidence="1" type="ORF">LCGC14_2974310</name>
</gene>